<protein>
    <submittedName>
        <fullName evidence="2">Uncharacterized protein</fullName>
    </submittedName>
</protein>
<organism evidence="2 3">
    <name type="scientific">Diacronema lutheri</name>
    <name type="common">Unicellular marine alga</name>
    <name type="synonym">Monochrysis lutheri</name>
    <dbReference type="NCBI Taxonomy" id="2081491"/>
    <lineage>
        <taxon>Eukaryota</taxon>
        <taxon>Haptista</taxon>
        <taxon>Haptophyta</taxon>
        <taxon>Pavlovophyceae</taxon>
        <taxon>Pavlovales</taxon>
        <taxon>Pavlovaceae</taxon>
        <taxon>Diacronema</taxon>
    </lineage>
</organism>
<dbReference type="Proteomes" id="UP000751190">
    <property type="component" value="Unassembled WGS sequence"/>
</dbReference>
<name>A0A8J6C883_DIALT</name>
<feature type="compositionally biased region" description="Basic and acidic residues" evidence="1">
    <location>
        <begin position="56"/>
        <end position="72"/>
    </location>
</feature>
<accession>A0A8J6C883</accession>
<dbReference type="AlphaFoldDB" id="A0A8J6C883"/>
<evidence type="ECO:0000313" key="2">
    <source>
        <dbReference type="EMBL" id="KAG8465172.1"/>
    </source>
</evidence>
<proteinExistence type="predicted"/>
<feature type="compositionally biased region" description="Low complexity" evidence="1">
    <location>
        <begin position="73"/>
        <end position="93"/>
    </location>
</feature>
<feature type="region of interest" description="Disordered" evidence="1">
    <location>
        <begin position="16"/>
        <end position="93"/>
    </location>
</feature>
<comment type="caution">
    <text evidence="2">The sequence shown here is derived from an EMBL/GenBank/DDBJ whole genome shotgun (WGS) entry which is preliminary data.</text>
</comment>
<dbReference type="OrthoDB" id="10517417at2759"/>
<keyword evidence="3" id="KW-1185">Reference proteome</keyword>
<feature type="region of interest" description="Disordered" evidence="1">
    <location>
        <begin position="106"/>
        <end position="131"/>
    </location>
</feature>
<evidence type="ECO:0000313" key="3">
    <source>
        <dbReference type="Proteomes" id="UP000751190"/>
    </source>
</evidence>
<reference evidence="2" key="1">
    <citation type="submission" date="2021-05" db="EMBL/GenBank/DDBJ databases">
        <title>The genome of the haptophyte Pavlova lutheri (Diacronema luteri, Pavlovales) - a model for lipid biosynthesis in eukaryotic algae.</title>
        <authorList>
            <person name="Hulatt C.J."/>
            <person name="Posewitz M.C."/>
        </authorList>
    </citation>
    <scope>NUCLEOTIDE SEQUENCE</scope>
    <source>
        <strain evidence="2">NIVA-4/92</strain>
    </source>
</reference>
<sequence>MATAVDHAPEMELVIHTGGGSEQAYASGRFMPRKPRDIGQFAPTPADSRSFAELQDDLRRLEQLAAEQEREAAAAAPEKAGANAERAAAQRAHAARAQAALKAARADAARGARSEPLADGSGLPGGAAPSRTAISRNVATDVVTSVAAHPVSKTEPGPDDIVVRCEDPYCTATFVLRATRARPLPTPPEGNWFCARCTSEARGRGIRLFDRVIRTRQVPAGARKVTQYLVRYWDAHEEDDEWLNHEEMQRLEVSCKGV</sequence>
<evidence type="ECO:0000256" key="1">
    <source>
        <dbReference type="SAM" id="MobiDB-lite"/>
    </source>
</evidence>
<dbReference type="EMBL" id="JAGTXO010000011">
    <property type="protein sequence ID" value="KAG8465172.1"/>
    <property type="molecule type" value="Genomic_DNA"/>
</dbReference>
<gene>
    <name evidence="2" type="ORF">KFE25_012535</name>
</gene>